<accession>G7Z1P7</accession>
<sequence length="69" mass="7493">MHRSWSGIKSLEPKGLCVIPAKAGIQGFPSRTNGQAWIPAFAGMTLKEVPTPWETGKVLKVSAYAPLRE</sequence>
<dbReference type="Proteomes" id="UP000005667">
    <property type="component" value="Chromosome"/>
</dbReference>
<dbReference type="EMBL" id="FQ311868">
    <property type="protein sequence ID" value="CBS87177.1"/>
    <property type="molecule type" value="Genomic_DNA"/>
</dbReference>
<protein>
    <submittedName>
        <fullName evidence="1">Uncharacterized protein</fullName>
    </submittedName>
</protein>
<keyword evidence="2" id="KW-1185">Reference proteome</keyword>
<name>G7Z1P7_AZOL4</name>
<dbReference type="HOGENOM" id="CLU_2766956_0_0_5"/>
<organism evidence="1 2">
    <name type="scientific">Azospirillum lipoferum (strain 4B)</name>
    <dbReference type="NCBI Taxonomy" id="862719"/>
    <lineage>
        <taxon>Bacteria</taxon>
        <taxon>Pseudomonadati</taxon>
        <taxon>Pseudomonadota</taxon>
        <taxon>Alphaproteobacteria</taxon>
        <taxon>Rhodospirillales</taxon>
        <taxon>Azospirillaceae</taxon>
        <taxon>Azospirillum</taxon>
    </lineage>
</organism>
<dbReference type="AlphaFoldDB" id="G7Z1P7"/>
<proteinExistence type="predicted"/>
<reference evidence="2" key="1">
    <citation type="journal article" date="2011" name="PLoS Genet.">
        <title>Azospirillum genomes reveal transition of bacteria from aquatic to terrestrial environments.</title>
        <authorList>
            <person name="Wisniewski-Dye F."/>
            <person name="Borziak K."/>
            <person name="Khalsa-Moyers G."/>
            <person name="Alexandre G."/>
            <person name="Sukharnikov L.O."/>
            <person name="Wuichet K."/>
            <person name="Hurst G.B."/>
            <person name="McDonald W.H."/>
            <person name="Robertson J.S."/>
            <person name="Barbe V."/>
            <person name="Calteau A."/>
            <person name="Rouy Z."/>
            <person name="Mangenot S."/>
            <person name="Prigent-Combaret C."/>
            <person name="Normand P."/>
            <person name="Boyer M."/>
            <person name="Siguier P."/>
            <person name="Dessaux Y."/>
            <person name="Elmerich C."/>
            <person name="Condemine G."/>
            <person name="Krishnen G."/>
            <person name="Kennedy I."/>
            <person name="Paterson A.H."/>
            <person name="Gonzalez V."/>
            <person name="Mavingui P."/>
            <person name="Zhulin I.B."/>
        </authorList>
    </citation>
    <scope>NUCLEOTIDE SEQUENCE [LARGE SCALE GENOMIC DNA]</scope>
    <source>
        <strain evidence="2">4B</strain>
    </source>
</reference>
<dbReference type="KEGG" id="ali:AZOLI_1924"/>
<evidence type="ECO:0000313" key="1">
    <source>
        <dbReference type="EMBL" id="CBS87177.1"/>
    </source>
</evidence>
<evidence type="ECO:0000313" key="2">
    <source>
        <dbReference type="Proteomes" id="UP000005667"/>
    </source>
</evidence>
<gene>
    <name evidence="1" type="ordered locus">AZOLI_1924</name>
</gene>